<accession>A0A4S8I858</accession>
<feature type="region of interest" description="Disordered" evidence="1">
    <location>
        <begin position="150"/>
        <end position="171"/>
    </location>
</feature>
<sequence length="366" mass="41771">MYESGNCKKHRNPSCSRKSHIKESSHTTKWCLNFTNEFEISSKSISYVFTSQPGLQKHERKKKIVSIAWKNGLNQNKNLGLTKTEEHSLKSSSRKLDNKHLAKEESKILSCYFYNTRSTEGFGNERCTRPLEKKERPRLTHDSAVCVAVSGEGGDGGEEEDEEEEEATGRRRVRRDLRGVLGADQVLDFGQQRRCCWRARDAMAIAATKEGEVTRRKRRRHALTFSASVIRTNGTEAAHRDHCFFSRVGMIAVRAKWIRIGFYEVDQVKCESKELDEGVQMPSLLAVIQMIGVVTMLLKSLLKFPRCVHHALRLPSMTGESVIVEVTTNSSTEPLLLSRASYVRSLSYADDEFRSFRSRLKWMCIV</sequence>
<evidence type="ECO:0000313" key="2">
    <source>
        <dbReference type="EMBL" id="THU44143.1"/>
    </source>
</evidence>
<feature type="compositionally biased region" description="Acidic residues" evidence="1">
    <location>
        <begin position="155"/>
        <end position="166"/>
    </location>
</feature>
<reference evidence="2 3" key="1">
    <citation type="journal article" date="2019" name="Nat. Plants">
        <title>Genome sequencing of Musa balbisiana reveals subgenome evolution and function divergence in polyploid bananas.</title>
        <authorList>
            <person name="Yao X."/>
        </authorList>
    </citation>
    <scope>NUCLEOTIDE SEQUENCE [LARGE SCALE GENOMIC DNA]</scope>
    <source>
        <strain evidence="3">cv. DH-PKW</strain>
        <tissue evidence="2">Leaves</tissue>
    </source>
</reference>
<keyword evidence="3" id="KW-1185">Reference proteome</keyword>
<organism evidence="2 3">
    <name type="scientific">Musa balbisiana</name>
    <name type="common">Banana</name>
    <dbReference type="NCBI Taxonomy" id="52838"/>
    <lineage>
        <taxon>Eukaryota</taxon>
        <taxon>Viridiplantae</taxon>
        <taxon>Streptophyta</taxon>
        <taxon>Embryophyta</taxon>
        <taxon>Tracheophyta</taxon>
        <taxon>Spermatophyta</taxon>
        <taxon>Magnoliopsida</taxon>
        <taxon>Liliopsida</taxon>
        <taxon>Zingiberales</taxon>
        <taxon>Musaceae</taxon>
        <taxon>Musa</taxon>
    </lineage>
</organism>
<gene>
    <name evidence="2" type="ORF">C4D60_Mb02t04290</name>
</gene>
<comment type="caution">
    <text evidence="2">The sequence shown here is derived from an EMBL/GenBank/DDBJ whole genome shotgun (WGS) entry which is preliminary data.</text>
</comment>
<dbReference type="Proteomes" id="UP000317650">
    <property type="component" value="Chromosome 2"/>
</dbReference>
<evidence type="ECO:0000313" key="3">
    <source>
        <dbReference type="Proteomes" id="UP000317650"/>
    </source>
</evidence>
<evidence type="ECO:0000256" key="1">
    <source>
        <dbReference type="SAM" id="MobiDB-lite"/>
    </source>
</evidence>
<protein>
    <submittedName>
        <fullName evidence="2">Uncharacterized protein</fullName>
    </submittedName>
</protein>
<proteinExistence type="predicted"/>
<dbReference type="EMBL" id="PYDT01000011">
    <property type="protein sequence ID" value="THU44143.1"/>
    <property type="molecule type" value="Genomic_DNA"/>
</dbReference>
<name>A0A4S8I858_MUSBA</name>
<dbReference type="AlphaFoldDB" id="A0A4S8I858"/>